<evidence type="ECO:0008006" key="3">
    <source>
        <dbReference type="Google" id="ProtNLM"/>
    </source>
</evidence>
<accession>A0ABM9NEI7</accession>
<organism evidence="1 2">
    <name type="scientific">Candidatus Methylocalor cossyra</name>
    <dbReference type="NCBI Taxonomy" id="3108543"/>
    <lineage>
        <taxon>Bacteria</taxon>
        <taxon>Pseudomonadati</taxon>
        <taxon>Pseudomonadota</taxon>
        <taxon>Gammaproteobacteria</taxon>
        <taxon>Methylococcales</taxon>
        <taxon>Methylococcaceae</taxon>
        <taxon>Candidatus Methylocalor</taxon>
    </lineage>
</organism>
<dbReference type="RefSeq" id="WP_348758610.1">
    <property type="nucleotide sequence ID" value="NZ_OZ026884.1"/>
</dbReference>
<reference evidence="1 2" key="1">
    <citation type="submission" date="2024-04" db="EMBL/GenBank/DDBJ databases">
        <authorList>
            <person name="Cremers G."/>
        </authorList>
    </citation>
    <scope>NUCLEOTIDE SEQUENCE [LARGE SCALE GENOMIC DNA]</scope>
    <source>
        <strain evidence="1">MeCH1-AG</strain>
    </source>
</reference>
<dbReference type="Proteomes" id="UP001497493">
    <property type="component" value="Chromosome"/>
</dbReference>
<name>A0ABM9NEI7_9GAMM</name>
<dbReference type="Pfam" id="PF06078">
    <property type="entry name" value="DUF937"/>
    <property type="match status" value="1"/>
</dbReference>
<evidence type="ECO:0000313" key="2">
    <source>
        <dbReference type="Proteomes" id="UP001497493"/>
    </source>
</evidence>
<evidence type="ECO:0000313" key="1">
    <source>
        <dbReference type="EMBL" id="CAL1239011.1"/>
    </source>
</evidence>
<gene>
    <name evidence="1" type="ORF">MECH1_V1_0230</name>
</gene>
<keyword evidence="2" id="KW-1185">Reference proteome</keyword>
<sequence>MAINLVEAITEYLKGPLINQLAGVIGESPEKTRTATAGIVPALLSGLAGTASKPEGGNVLGSLLDKVDDGLLDQLGGLLGGPKAGALSESGGGLLSSLFGEQPLAALVAGVARYAGIDGEAAKSLLGFLAPVVLGGLKRLMRSQGLNLGGLVDLLRNQKDNLVKALPAGLASALGSTGWLSSATSPTQAFASRVPEPAAGGTPYLKWGLLALGLLLLGILATRWFSSETVTEPPRTGEAPAPTNIADQLTQVLGTANSTLRSITNPETAQAALPTLRDVNLQLEELRVAVDKAPPATKDMVAGRVSHVLPTLQAAIDEVLAIPGVAAVARPTLEVLRRNLAALAPA</sequence>
<proteinExistence type="predicted"/>
<protein>
    <recommendedName>
        <fullName evidence="3">DUF937 domain-containing protein</fullName>
    </recommendedName>
</protein>
<dbReference type="InterPro" id="IPR009282">
    <property type="entry name" value="DUF937"/>
</dbReference>
<dbReference type="EMBL" id="OZ026884">
    <property type="protein sequence ID" value="CAL1239011.1"/>
    <property type="molecule type" value="Genomic_DNA"/>
</dbReference>